<dbReference type="InParanoid" id="A0A0C2T2E6"/>
<dbReference type="OrthoDB" id="3919494at2759"/>
<dbReference type="AlphaFoldDB" id="A0A0C2T2E6"/>
<reference evidence="4 5" key="1">
    <citation type="submission" date="2014-04" db="EMBL/GenBank/DDBJ databases">
        <title>Evolutionary Origins and Diversification of the Mycorrhizal Mutualists.</title>
        <authorList>
            <consortium name="DOE Joint Genome Institute"/>
            <consortium name="Mycorrhizal Genomics Consortium"/>
            <person name="Kohler A."/>
            <person name="Kuo A."/>
            <person name="Nagy L.G."/>
            <person name="Floudas D."/>
            <person name="Copeland A."/>
            <person name="Barry K.W."/>
            <person name="Cichocki N."/>
            <person name="Veneault-Fourrey C."/>
            <person name="LaButti K."/>
            <person name="Lindquist E.A."/>
            <person name="Lipzen A."/>
            <person name="Lundell T."/>
            <person name="Morin E."/>
            <person name="Murat C."/>
            <person name="Riley R."/>
            <person name="Ohm R."/>
            <person name="Sun H."/>
            <person name="Tunlid A."/>
            <person name="Henrissat B."/>
            <person name="Grigoriev I.V."/>
            <person name="Hibbett D.S."/>
            <person name="Martin F."/>
        </authorList>
    </citation>
    <scope>NUCLEOTIDE SEQUENCE [LARGE SCALE GENOMIC DNA]</scope>
    <source>
        <strain evidence="4 5">Koide BX008</strain>
    </source>
</reference>
<dbReference type="PROSITE" id="PS51263">
    <property type="entry name" value="ADF_H"/>
    <property type="match status" value="1"/>
</dbReference>
<organism evidence="4 5">
    <name type="scientific">Amanita muscaria (strain Koide BX008)</name>
    <dbReference type="NCBI Taxonomy" id="946122"/>
    <lineage>
        <taxon>Eukaryota</taxon>
        <taxon>Fungi</taxon>
        <taxon>Dikarya</taxon>
        <taxon>Basidiomycota</taxon>
        <taxon>Agaricomycotina</taxon>
        <taxon>Agaricomycetes</taxon>
        <taxon>Agaricomycetidae</taxon>
        <taxon>Agaricales</taxon>
        <taxon>Pluteineae</taxon>
        <taxon>Amanitaceae</taxon>
        <taxon>Amanita</taxon>
    </lineage>
</organism>
<evidence type="ECO:0000256" key="2">
    <source>
        <dbReference type="PIRNR" id="PIRNR001788"/>
    </source>
</evidence>
<dbReference type="PANTHER" id="PTHR11249">
    <property type="entry name" value="GLIAL FACTOR NATURATION FACTOR"/>
    <property type="match status" value="1"/>
</dbReference>
<comment type="subcellular location">
    <subcellularLocation>
        <location evidence="2">Cytoplasm</location>
    </subcellularLocation>
    <subcellularLocation>
        <location evidence="2">Nucleus</location>
    </subcellularLocation>
</comment>
<dbReference type="FunCoup" id="A0A0C2T2E6">
    <property type="interactions" value="107"/>
</dbReference>
<dbReference type="GO" id="GO:0071933">
    <property type="term" value="F:Arp2/3 complex binding"/>
    <property type="evidence" value="ECO:0007669"/>
    <property type="project" value="InterPro"/>
</dbReference>
<dbReference type="GO" id="GO:0071846">
    <property type="term" value="P:actin filament debranching"/>
    <property type="evidence" value="ECO:0007669"/>
    <property type="project" value="InterPro"/>
</dbReference>
<feature type="domain" description="ADF-H" evidence="3">
    <location>
        <begin position="3"/>
        <end position="138"/>
    </location>
</feature>
<dbReference type="SUPFAM" id="SSF55753">
    <property type="entry name" value="Actin depolymerizing proteins"/>
    <property type="match status" value="1"/>
</dbReference>
<dbReference type="GO" id="GO:0005634">
    <property type="term" value="C:nucleus"/>
    <property type="evidence" value="ECO:0007669"/>
    <property type="project" value="UniProtKB-SubCell"/>
</dbReference>
<evidence type="ECO:0000259" key="3">
    <source>
        <dbReference type="PROSITE" id="PS51263"/>
    </source>
</evidence>
<gene>
    <name evidence="4" type="ORF">M378DRAFT_721074</name>
</gene>
<dbReference type="InterPro" id="IPR011171">
    <property type="entry name" value="GMF"/>
</dbReference>
<evidence type="ECO:0000313" key="5">
    <source>
        <dbReference type="Proteomes" id="UP000054549"/>
    </source>
</evidence>
<protein>
    <recommendedName>
        <fullName evidence="3">ADF-H domain-containing protein</fullName>
    </recommendedName>
</protein>
<sequence>MLSGTVDIPQPLKTAIHNFRLSKHRDITRALVVKINRVQLVMEQEDLYDDITIEELANELPANQPRFVLLARPITHSDGRKSCPIALVNWVPSTSEIGMMTLHATALLRFQNAADAIRLIEFRDPDSLTSAEIDDALLSF</sequence>
<keyword evidence="2" id="KW-0963">Cytoplasm</keyword>
<dbReference type="HOGENOM" id="CLU_087056_1_1_1"/>
<dbReference type="GO" id="GO:0034316">
    <property type="term" value="P:negative regulation of Arp2/3 complex-mediated actin nucleation"/>
    <property type="evidence" value="ECO:0007669"/>
    <property type="project" value="TreeGrafter"/>
</dbReference>
<dbReference type="PANTHER" id="PTHR11249:SF2">
    <property type="entry name" value="GLIA MATURATION FACTOR"/>
    <property type="match status" value="1"/>
</dbReference>
<dbReference type="PIRSF" id="PIRSF001788">
    <property type="entry name" value="GMF-beta"/>
    <property type="match status" value="1"/>
</dbReference>
<keyword evidence="5" id="KW-1185">Reference proteome</keyword>
<dbReference type="GO" id="GO:0003779">
    <property type="term" value="F:actin binding"/>
    <property type="evidence" value="ECO:0007669"/>
    <property type="project" value="InterPro"/>
</dbReference>
<comment type="similarity">
    <text evidence="1 2">Belongs to the actin-binding proteins ADF family. GMF subfamily.</text>
</comment>
<dbReference type="InterPro" id="IPR029006">
    <property type="entry name" value="ADF-H/Gelsolin-like_dom_sf"/>
</dbReference>
<dbReference type="EMBL" id="KN818225">
    <property type="protein sequence ID" value="KIL69995.1"/>
    <property type="molecule type" value="Genomic_DNA"/>
</dbReference>
<dbReference type="GO" id="GO:0030479">
    <property type="term" value="C:actin cortical patch"/>
    <property type="evidence" value="ECO:0007669"/>
    <property type="project" value="TreeGrafter"/>
</dbReference>
<evidence type="ECO:0000313" key="4">
    <source>
        <dbReference type="EMBL" id="KIL69995.1"/>
    </source>
</evidence>
<dbReference type="InterPro" id="IPR002108">
    <property type="entry name" value="ADF-H"/>
</dbReference>
<dbReference type="Gene3D" id="3.40.20.10">
    <property type="entry name" value="Severin"/>
    <property type="match status" value="1"/>
</dbReference>
<evidence type="ECO:0000256" key="1">
    <source>
        <dbReference type="ARBA" id="ARBA00010055"/>
    </source>
</evidence>
<name>A0A0C2T2E6_AMAMK</name>
<dbReference type="Pfam" id="PF00241">
    <property type="entry name" value="Cofilin_ADF"/>
    <property type="match status" value="1"/>
</dbReference>
<keyword evidence="2" id="KW-0539">Nucleus</keyword>
<accession>A0A0C2T2E6</accession>
<dbReference type="STRING" id="946122.A0A0C2T2E6"/>
<proteinExistence type="inferred from homology"/>
<dbReference type="Proteomes" id="UP000054549">
    <property type="component" value="Unassembled WGS sequence"/>
</dbReference>